<keyword evidence="3" id="KW-1185">Reference proteome</keyword>
<evidence type="ECO:0000313" key="3">
    <source>
        <dbReference type="Proteomes" id="UP000241803"/>
    </source>
</evidence>
<organism evidence="2 3">
    <name type="scientific">Photobacterium indicum</name>
    <dbReference type="NCBI Taxonomy" id="81447"/>
    <lineage>
        <taxon>Bacteria</taxon>
        <taxon>Pseudomonadati</taxon>
        <taxon>Pseudomonadota</taxon>
        <taxon>Gammaproteobacteria</taxon>
        <taxon>Vibrionales</taxon>
        <taxon>Vibrionaceae</taxon>
        <taxon>Photobacterium</taxon>
    </lineage>
</organism>
<proteinExistence type="predicted"/>
<dbReference type="InterPro" id="IPR027417">
    <property type="entry name" value="P-loop_NTPase"/>
</dbReference>
<gene>
    <name evidence="2" type="ORF">C9J47_23675</name>
</gene>
<evidence type="ECO:0000313" key="2">
    <source>
        <dbReference type="EMBL" id="PSV43185.1"/>
    </source>
</evidence>
<dbReference type="AlphaFoldDB" id="A0A2T3L2S9"/>
<feature type="domain" description="KAP NTPase" evidence="1">
    <location>
        <begin position="22"/>
        <end position="312"/>
    </location>
</feature>
<dbReference type="InterPro" id="IPR052754">
    <property type="entry name" value="NTPase_KAP_P-loop"/>
</dbReference>
<dbReference type="Proteomes" id="UP000241803">
    <property type="component" value="Unassembled WGS sequence"/>
</dbReference>
<reference evidence="2 3" key="1">
    <citation type="submission" date="2018-03" db="EMBL/GenBank/DDBJ databases">
        <title>Whole genome sequencing of Histamine producing bacteria.</title>
        <authorList>
            <person name="Butler K."/>
        </authorList>
    </citation>
    <scope>NUCLEOTIDE SEQUENCE [LARGE SCALE GENOMIC DNA]</scope>
    <source>
        <strain evidence="2 3">ATCC 19614</strain>
    </source>
</reference>
<name>A0A2T3L2S9_9GAMM</name>
<dbReference type="PANTHER" id="PTHR22674">
    <property type="entry name" value="NTPASE, KAP FAMILY P-LOOP DOMAIN-CONTAINING 1"/>
    <property type="match status" value="1"/>
</dbReference>
<comment type="caution">
    <text evidence="2">The sequence shown here is derived from an EMBL/GenBank/DDBJ whole genome shotgun (WGS) entry which is preliminary data.</text>
</comment>
<evidence type="ECO:0000259" key="1">
    <source>
        <dbReference type="Pfam" id="PF07693"/>
    </source>
</evidence>
<dbReference type="Gene3D" id="3.40.50.300">
    <property type="entry name" value="P-loop containing nucleotide triphosphate hydrolases"/>
    <property type="match status" value="1"/>
</dbReference>
<protein>
    <submittedName>
        <fullName evidence="2">AAA family ATPase</fullName>
    </submittedName>
</protein>
<dbReference type="EMBL" id="PYOC01000014">
    <property type="protein sequence ID" value="PSV43185.1"/>
    <property type="molecule type" value="Genomic_DNA"/>
</dbReference>
<sequence>MGKYHNDQPIDGGQEEPDLLNRTNFSNHLSSILLLDSEDDCLTVSLEGEWGYGKTSVINLVKTSLKNKEQSPIIIEYNPWLAGKPESLIQDFLLQFSSQLNIRDNSEDALKAAKELIAYSSLFSAAKLIPGAEPWASIIEKVFSKFGKATKKIAELKKLDLLGKKNKVISAIKKIKKPIIVIIDDIDRLTPSETFQVLRLVKAVADFSGTSFLLAFDAKYLSSVLNKNNIENSTEYINKVIQLRVPLPLISDRSMNELANLEFERLSDKNLTGHFESDQERLSWLYHNHFKYIIKNPRDLKRFFNHLRFVYEQVEGEVCFADLFALSIIATKASETYEHIKKTPEAYIGCRFNNDGLLMGKPKEIVSSLADDRKESLKGFSKSEVNLINGLLGDIFPLIDSGDFSHYGASNDDAAGRVSALQRLYVALHYTTPTNYISDKEIIDFIKGNVNRKDFLIDVFANDSNERFFEMMTHYSSECKENSFDILTNIYDANLSSNQLKASLEENIGFMTNDPFRKMVWLTNKVITDNNKKDELIKRILSRYQNSAISADLLRKVRKQEAENQWVTKEQLIELELLFQNSAIEALNKKTFNSNHLESHIFYELQRSSPERTKKLMSEIIDTENGIIRIAEIIGNSGSDSSNGPYVEIKDKHFSDVIDMKLLKEKAMELIETDLPVNIKAIIKSIVDGEKYYLRDGMMDDQW</sequence>
<dbReference type="Pfam" id="PF07693">
    <property type="entry name" value="KAP_NTPase"/>
    <property type="match status" value="1"/>
</dbReference>
<dbReference type="SUPFAM" id="SSF52540">
    <property type="entry name" value="P-loop containing nucleoside triphosphate hydrolases"/>
    <property type="match status" value="1"/>
</dbReference>
<dbReference type="InterPro" id="IPR011646">
    <property type="entry name" value="KAP_P-loop"/>
</dbReference>
<accession>A0A2T3L2S9</accession>
<dbReference type="RefSeq" id="WP_107255705.1">
    <property type="nucleotide sequence ID" value="NZ_PYOC01000014.1"/>
</dbReference>
<dbReference type="PANTHER" id="PTHR22674:SF6">
    <property type="entry name" value="NTPASE KAP FAMILY P-LOOP DOMAIN-CONTAINING PROTEIN 1"/>
    <property type="match status" value="1"/>
</dbReference>